<comment type="caution">
    <text evidence="1">The sequence shown here is derived from an EMBL/GenBank/DDBJ whole genome shotgun (WGS) entry which is preliminary data.</text>
</comment>
<protein>
    <recommendedName>
        <fullName evidence="3">Secreted protein</fullName>
    </recommendedName>
</protein>
<organism evidence="1 2">
    <name type="scientific">Pilimelia anulata</name>
    <dbReference type="NCBI Taxonomy" id="53371"/>
    <lineage>
        <taxon>Bacteria</taxon>
        <taxon>Bacillati</taxon>
        <taxon>Actinomycetota</taxon>
        <taxon>Actinomycetes</taxon>
        <taxon>Micromonosporales</taxon>
        <taxon>Micromonosporaceae</taxon>
        <taxon>Pilimelia</taxon>
    </lineage>
</organism>
<reference evidence="1" key="2">
    <citation type="submission" date="2020-09" db="EMBL/GenBank/DDBJ databases">
        <authorList>
            <person name="Sun Q."/>
            <person name="Ohkuma M."/>
        </authorList>
    </citation>
    <scope>NUCLEOTIDE SEQUENCE</scope>
    <source>
        <strain evidence="1">JCM 3090</strain>
    </source>
</reference>
<name>A0A8J3B504_9ACTN</name>
<accession>A0A8J3B504</accession>
<keyword evidence="2" id="KW-1185">Reference proteome</keyword>
<reference evidence="1" key="1">
    <citation type="journal article" date="2014" name="Int. J. Syst. Evol. Microbiol.">
        <title>Complete genome sequence of Corynebacterium casei LMG S-19264T (=DSM 44701T), isolated from a smear-ripened cheese.</title>
        <authorList>
            <consortium name="US DOE Joint Genome Institute (JGI-PGF)"/>
            <person name="Walter F."/>
            <person name="Albersmeier A."/>
            <person name="Kalinowski J."/>
            <person name="Ruckert C."/>
        </authorList>
    </citation>
    <scope>NUCLEOTIDE SEQUENCE</scope>
    <source>
        <strain evidence="1">JCM 3090</strain>
    </source>
</reference>
<gene>
    <name evidence="1" type="ORF">GCM10010123_27450</name>
</gene>
<sequence length="75" mass="8393">MPWLVCAAVLGAVLYGLAWLAGRVRRRGGGSELMGPVDLIYRPHAHLLHAEIRQHEQRRIPLPAPNDPHRPTPPH</sequence>
<proteinExistence type="predicted"/>
<dbReference type="Proteomes" id="UP000649739">
    <property type="component" value="Unassembled WGS sequence"/>
</dbReference>
<dbReference type="EMBL" id="BMQB01000005">
    <property type="protein sequence ID" value="GGJ96034.1"/>
    <property type="molecule type" value="Genomic_DNA"/>
</dbReference>
<evidence type="ECO:0000313" key="2">
    <source>
        <dbReference type="Proteomes" id="UP000649739"/>
    </source>
</evidence>
<evidence type="ECO:0000313" key="1">
    <source>
        <dbReference type="EMBL" id="GGJ96034.1"/>
    </source>
</evidence>
<dbReference type="AlphaFoldDB" id="A0A8J3B504"/>
<evidence type="ECO:0008006" key="3">
    <source>
        <dbReference type="Google" id="ProtNLM"/>
    </source>
</evidence>